<reference evidence="2" key="3">
    <citation type="submission" date="2015-04" db="UniProtKB">
        <authorList>
            <consortium name="EnsemblPlants"/>
        </authorList>
    </citation>
    <scope>IDENTIFICATION</scope>
    <source>
        <strain evidence="2">cv. Jemalong A17</strain>
    </source>
</reference>
<evidence type="ECO:0000313" key="3">
    <source>
        <dbReference type="Proteomes" id="UP000002051"/>
    </source>
</evidence>
<dbReference type="Proteomes" id="UP000002051">
    <property type="component" value="Unassembled WGS sequence"/>
</dbReference>
<reference evidence="1 3" key="1">
    <citation type="journal article" date="2011" name="Nature">
        <title>The Medicago genome provides insight into the evolution of rhizobial symbioses.</title>
        <authorList>
            <person name="Young N.D."/>
            <person name="Debelle F."/>
            <person name="Oldroyd G.E."/>
            <person name="Geurts R."/>
            <person name="Cannon S.B."/>
            <person name="Udvardi M.K."/>
            <person name="Benedito V.A."/>
            <person name="Mayer K.F."/>
            <person name="Gouzy J."/>
            <person name="Schoof H."/>
            <person name="Van de Peer Y."/>
            <person name="Proost S."/>
            <person name="Cook D.R."/>
            <person name="Meyers B.C."/>
            <person name="Spannagl M."/>
            <person name="Cheung F."/>
            <person name="De Mita S."/>
            <person name="Krishnakumar V."/>
            <person name="Gundlach H."/>
            <person name="Zhou S."/>
            <person name="Mudge J."/>
            <person name="Bharti A.K."/>
            <person name="Murray J.D."/>
            <person name="Naoumkina M.A."/>
            <person name="Rosen B."/>
            <person name="Silverstein K.A."/>
            <person name="Tang H."/>
            <person name="Rombauts S."/>
            <person name="Zhao P.X."/>
            <person name="Zhou P."/>
            <person name="Barbe V."/>
            <person name="Bardou P."/>
            <person name="Bechner M."/>
            <person name="Bellec A."/>
            <person name="Berger A."/>
            <person name="Berges H."/>
            <person name="Bidwell S."/>
            <person name="Bisseling T."/>
            <person name="Choisne N."/>
            <person name="Couloux A."/>
            <person name="Denny R."/>
            <person name="Deshpande S."/>
            <person name="Dai X."/>
            <person name="Doyle J.J."/>
            <person name="Dudez A.M."/>
            <person name="Farmer A.D."/>
            <person name="Fouteau S."/>
            <person name="Franken C."/>
            <person name="Gibelin C."/>
            <person name="Gish J."/>
            <person name="Goldstein S."/>
            <person name="Gonzalez A.J."/>
            <person name="Green P.J."/>
            <person name="Hallab A."/>
            <person name="Hartog M."/>
            <person name="Hua A."/>
            <person name="Humphray S.J."/>
            <person name="Jeong D.H."/>
            <person name="Jing Y."/>
            <person name="Jocker A."/>
            <person name="Kenton S.M."/>
            <person name="Kim D.J."/>
            <person name="Klee K."/>
            <person name="Lai H."/>
            <person name="Lang C."/>
            <person name="Lin S."/>
            <person name="Macmil S.L."/>
            <person name="Magdelenat G."/>
            <person name="Matthews L."/>
            <person name="McCorrison J."/>
            <person name="Monaghan E.L."/>
            <person name="Mun J.H."/>
            <person name="Najar F.Z."/>
            <person name="Nicholson C."/>
            <person name="Noirot C."/>
            <person name="O'Bleness M."/>
            <person name="Paule C.R."/>
            <person name="Poulain J."/>
            <person name="Prion F."/>
            <person name="Qin B."/>
            <person name="Qu C."/>
            <person name="Retzel E.F."/>
            <person name="Riddle C."/>
            <person name="Sallet E."/>
            <person name="Samain S."/>
            <person name="Samson N."/>
            <person name="Sanders I."/>
            <person name="Saurat O."/>
            <person name="Scarpelli C."/>
            <person name="Schiex T."/>
            <person name="Segurens B."/>
            <person name="Severin A.J."/>
            <person name="Sherrier D.J."/>
            <person name="Shi R."/>
            <person name="Sims S."/>
            <person name="Singer S.R."/>
            <person name="Sinharoy S."/>
            <person name="Sterck L."/>
            <person name="Viollet A."/>
            <person name="Wang B.B."/>
            <person name="Wang K."/>
            <person name="Wang M."/>
            <person name="Wang X."/>
            <person name="Warfsmann J."/>
            <person name="Weissenbach J."/>
            <person name="White D.D."/>
            <person name="White J.D."/>
            <person name="Wiley G.B."/>
            <person name="Wincker P."/>
            <person name="Xing Y."/>
            <person name="Yang L."/>
            <person name="Yao Z."/>
            <person name="Ying F."/>
            <person name="Zhai J."/>
            <person name="Zhou L."/>
            <person name="Zuber A."/>
            <person name="Denarie J."/>
            <person name="Dixon R.A."/>
            <person name="May G.D."/>
            <person name="Schwartz D.C."/>
            <person name="Rogers J."/>
            <person name="Quetier F."/>
            <person name="Town C.D."/>
            <person name="Roe B.A."/>
        </authorList>
    </citation>
    <scope>NUCLEOTIDE SEQUENCE [LARGE SCALE GENOMIC DNA]</scope>
    <source>
        <strain evidence="1">A17</strain>
        <strain evidence="2 3">cv. Jemalong A17</strain>
    </source>
</reference>
<dbReference type="PANTHER" id="PTHR35104">
    <property type="entry name" value="OS03G0807000 PROTEIN"/>
    <property type="match status" value="1"/>
</dbReference>
<proteinExistence type="predicted"/>
<dbReference type="AlphaFoldDB" id="A0A072U292"/>
<keyword evidence="3" id="KW-1185">Reference proteome</keyword>
<accession>A0A072U292</accession>
<name>A0A072U292_MEDTR</name>
<dbReference type="EMBL" id="CM001223">
    <property type="protein sequence ID" value="KEH23531.1"/>
    <property type="molecule type" value="Genomic_DNA"/>
</dbReference>
<dbReference type="PANTHER" id="PTHR35104:SF13">
    <property type="entry name" value="OS03G0807000 PROTEIN"/>
    <property type="match status" value="1"/>
</dbReference>
<sequence length="64" mass="7138">MVLNSGVVMRVAHVSARLCQYIACNPEMLSSDAVLGLIFCLPFQRFFFSLSSYLGYPPIPQHSD</sequence>
<evidence type="ECO:0000313" key="2">
    <source>
        <dbReference type="EnsemblPlants" id="KEH23531"/>
    </source>
</evidence>
<reference evidence="1 3" key="2">
    <citation type="journal article" date="2014" name="BMC Genomics">
        <title>An improved genome release (version Mt4.0) for the model legume Medicago truncatula.</title>
        <authorList>
            <person name="Tang H."/>
            <person name="Krishnakumar V."/>
            <person name="Bidwell S."/>
            <person name="Rosen B."/>
            <person name="Chan A."/>
            <person name="Zhou S."/>
            <person name="Gentzbittel L."/>
            <person name="Childs K.L."/>
            <person name="Yandell M."/>
            <person name="Gundlach H."/>
            <person name="Mayer K.F."/>
            <person name="Schwartz D.C."/>
            <person name="Town C.D."/>
        </authorList>
    </citation>
    <scope>GENOME REANNOTATION</scope>
    <source>
        <strain evidence="1">A17</strain>
        <strain evidence="2 3">cv. Jemalong A17</strain>
    </source>
</reference>
<dbReference type="HOGENOM" id="CLU_2871055_0_0_1"/>
<dbReference type="EnsemblPlants" id="KEH23531">
    <property type="protein sequence ID" value="KEH23531"/>
    <property type="gene ID" value="MTR_7g085660"/>
</dbReference>
<organism evidence="1 3">
    <name type="scientific">Medicago truncatula</name>
    <name type="common">Barrel medic</name>
    <name type="synonym">Medicago tribuloides</name>
    <dbReference type="NCBI Taxonomy" id="3880"/>
    <lineage>
        <taxon>Eukaryota</taxon>
        <taxon>Viridiplantae</taxon>
        <taxon>Streptophyta</taxon>
        <taxon>Embryophyta</taxon>
        <taxon>Tracheophyta</taxon>
        <taxon>Spermatophyta</taxon>
        <taxon>Magnoliopsida</taxon>
        <taxon>eudicotyledons</taxon>
        <taxon>Gunneridae</taxon>
        <taxon>Pentapetalae</taxon>
        <taxon>rosids</taxon>
        <taxon>fabids</taxon>
        <taxon>Fabales</taxon>
        <taxon>Fabaceae</taxon>
        <taxon>Papilionoideae</taxon>
        <taxon>50 kb inversion clade</taxon>
        <taxon>NPAAA clade</taxon>
        <taxon>Hologalegina</taxon>
        <taxon>IRL clade</taxon>
        <taxon>Trifolieae</taxon>
        <taxon>Medicago</taxon>
    </lineage>
</organism>
<evidence type="ECO:0000313" key="1">
    <source>
        <dbReference type="EMBL" id="KEH23531.1"/>
    </source>
</evidence>
<gene>
    <name evidence="1" type="ordered locus">MTR_7g085660</name>
</gene>
<protein>
    <submittedName>
        <fullName evidence="1 2">Uncharacterized protein</fullName>
    </submittedName>
</protein>